<name>A0ABU9LMW2_9BACL</name>
<comment type="function">
    <text evidence="1">Regulates expression of the glpD operon. In the presence of glycerol 3-phosphate (G3P) causes antitermination of transcription of glpD at the inverted repeat of the leader region to enhance its transcription. Binds and stabilizes glpD leader mRNA.</text>
</comment>
<dbReference type="InterPro" id="IPR006699">
    <property type="entry name" value="GlpP"/>
</dbReference>
<proteinExistence type="predicted"/>
<dbReference type="EMBL" id="JBCEWA010000004">
    <property type="protein sequence ID" value="MEL5988207.1"/>
    <property type="molecule type" value="Genomic_DNA"/>
</dbReference>
<organism evidence="2 3">
    <name type="scientific">Kurthia gibsonii</name>
    <dbReference type="NCBI Taxonomy" id="33946"/>
    <lineage>
        <taxon>Bacteria</taxon>
        <taxon>Bacillati</taxon>
        <taxon>Bacillota</taxon>
        <taxon>Bacilli</taxon>
        <taxon>Bacillales</taxon>
        <taxon>Caryophanaceae</taxon>
        <taxon>Kurthia</taxon>
    </lineage>
</organism>
<dbReference type="PIRSF" id="PIRSF016897">
    <property type="entry name" value="GlpP"/>
    <property type="match status" value="1"/>
</dbReference>
<evidence type="ECO:0000256" key="1">
    <source>
        <dbReference type="PIRNR" id="PIRNR016897"/>
    </source>
</evidence>
<accession>A0ABU9LMW2</accession>
<keyword evidence="1" id="KW-0804">Transcription</keyword>
<dbReference type="PANTHER" id="PTHR35787:SF1">
    <property type="entry name" value="GLYCEROL UPTAKE OPERON ANTITERMINATOR REGULATORY PROTEIN"/>
    <property type="match status" value="1"/>
</dbReference>
<reference evidence="2 3" key="1">
    <citation type="submission" date="2024-04" db="EMBL/GenBank/DDBJ databases">
        <authorList>
            <person name="Wu Y.S."/>
            <person name="Zhang L."/>
        </authorList>
    </citation>
    <scope>NUCLEOTIDE SEQUENCE [LARGE SCALE GENOMIC DNA]</scope>
    <source>
        <strain evidence="2 3">KG-01</strain>
    </source>
</reference>
<keyword evidence="1" id="KW-0694">RNA-binding</keyword>
<dbReference type="SUPFAM" id="SSF110391">
    <property type="entry name" value="GlpP-like"/>
    <property type="match status" value="1"/>
</dbReference>
<dbReference type="RefSeq" id="WP_068453863.1">
    <property type="nucleotide sequence ID" value="NZ_CP147847.1"/>
</dbReference>
<evidence type="ECO:0000313" key="2">
    <source>
        <dbReference type="EMBL" id="MEL5988207.1"/>
    </source>
</evidence>
<keyword evidence="3" id="KW-1185">Reference proteome</keyword>
<protein>
    <recommendedName>
        <fullName evidence="1">Glycerol uptake operon antiterminator regulatory protein</fullName>
    </recommendedName>
</protein>
<dbReference type="PANTHER" id="PTHR35787">
    <property type="entry name" value="GLYCEROL UPTAKE OPERON ANTITERMINATOR REGULATORY PROTEIN"/>
    <property type="match status" value="1"/>
</dbReference>
<dbReference type="InterPro" id="IPR013785">
    <property type="entry name" value="Aldolase_TIM"/>
</dbReference>
<dbReference type="Proteomes" id="UP001398420">
    <property type="component" value="Unassembled WGS sequence"/>
</dbReference>
<dbReference type="Pfam" id="PF04309">
    <property type="entry name" value="G3P_antiterm"/>
    <property type="match status" value="1"/>
</dbReference>
<evidence type="ECO:0000313" key="3">
    <source>
        <dbReference type="Proteomes" id="UP001398420"/>
    </source>
</evidence>
<dbReference type="Gene3D" id="3.20.20.70">
    <property type="entry name" value="Aldolase class I"/>
    <property type="match status" value="1"/>
</dbReference>
<comment type="caution">
    <text evidence="2">The sequence shown here is derived from an EMBL/GenBank/DDBJ whole genome shotgun (WGS) entry which is preliminary data.</text>
</comment>
<keyword evidence="1" id="KW-0805">Transcription regulation</keyword>
<gene>
    <name evidence="2" type="ORF">AAF454_07215</name>
</gene>
<sequence>MSFQNQRIIPAAKTISQVDRAFSSPFEYVVLLETHISQLRPLKREAERVGKKLIIHADLINGLKTDNFAADFLCNEIQPDGIISTRSNMIMKAKERGILAIQRVFLIDTIALEKSYSLIEKNAPDYIELLPGIIPEMIQEVYERTKIPVITGGLIRHAEEIERALDAGAVAVTTSDKKLWRKFQNNIDDSRDPI</sequence>
<keyword evidence="1" id="KW-0319">Glycerol metabolism</keyword>